<reference evidence="1 2" key="1">
    <citation type="submission" date="2021-08" db="EMBL/GenBank/DDBJ databases">
        <title>Whole genome sequence of novel Actinomyces species strain MAS-1.</title>
        <authorList>
            <person name="Saito M."/>
            <person name="Kuwahara N."/>
            <person name="Takizawa T."/>
            <person name="Gotouda H."/>
            <person name="Ochiai T."/>
        </authorList>
    </citation>
    <scope>NUCLEOTIDE SEQUENCE [LARGE SCALE GENOMIC DNA]</scope>
    <source>
        <strain evidence="1 2">MAS-1</strain>
    </source>
</reference>
<name>A0ABN6K7U0_9ACTO</name>
<dbReference type="EMBL" id="AP025017">
    <property type="protein sequence ID" value="BDA65719.1"/>
    <property type="molecule type" value="Genomic_DNA"/>
</dbReference>
<dbReference type="Proteomes" id="UP000824496">
    <property type="component" value="Chromosome"/>
</dbReference>
<gene>
    <name evidence="1" type="ORF">MANAM107_25530</name>
</gene>
<evidence type="ECO:0000313" key="1">
    <source>
        <dbReference type="EMBL" id="BDA65719.1"/>
    </source>
</evidence>
<protein>
    <submittedName>
        <fullName evidence="1">Uncharacterized protein</fullName>
    </submittedName>
</protein>
<dbReference type="RefSeq" id="WP_223909398.1">
    <property type="nucleotide sequence ID" value="NZ_AP025017.1"/>
</dbReference>
<organism evidence="1 2">
    <name type="scientific">Actinomyces capricornis</name>
    <dbReference type="NCBI Taxonomy" id="2755559"/>
    <lineage>
        <taxon>Bacteria</taxon>
        <taxon>Bacillati</taxon>
        <taxon>Actinomycetota</taxon>
        <taxon>Actinomycetes</taxon>
        <taxon>Actinomycetales</taxon>
        <taxon>Actinomycetaceae</taxon>
        <taxon>Actinomyces</taxon>
    </lineage>
</organism>
<accession>A0ABN6K7U0</accession>
<keyword evidence="2" id="KW-1185">Reference proteome</keyword>
<sequence length="273" mass="29855">MSDDAHDSADQSRPALVEQVLSELLAARKRPTGLSPTGMTAMPTVVALLGGGDPSVAFTQLQDRVLQVIDQDDDVLPIQAAAYSLGFASARSTHLARLNDFGADYGFEARQARRHSDTGLQRIAHLICTTWTVQLTPACHVWLAGQPNGALELQISTAWPWFIDMKPMGLDTLDSDSRWIPWQSALRFTAPLDPTAAPETLWLRCHLEQPLHLRPVLPVRLRWPGEVWPQFTTTTADLPPGVSLSITTLGNTWILSSSASGLVSLEEGDELHP</sequence>
<evidence type="ECO:0000313" key="2">
    <source>
        <dbReference type="Proteomes" id="UP000824496"/>
    </source>
</evidence>
<proteinExistence type="predicted"/>